<dbReference type="STRING" id="644548.SCNU_00205"/>
<reference evidence="1 2" key="1">
    <citation type="journal article" date="2011" name="J. Bacteriol.">
        <title>Draft Genome Sequence of Gordonia neofelifaecis NRRL B-59395, a Cholesterol-Degrading Actinomycete.</title>
        <authorList>
            <person name="Ge F."/>
            <person name="Li W."/>
            <person name="Chen G."/>
            <person name="Liu Y."/>
            <person name="Zhang G."/>
            <person name="Yong B."/>
            <person name="Wang Q."/>
            <person name="Wang N."/>
            <person name="Huang Z."/>
            <person name="Li W."/>
            <person name="Wang J."/>
            <person name="Wu C."/>
            <person name="Xie Q."/>
            <person name="Liu G."/>
        </authorList>
    </citation>
    <scope>NUCLEOTIDE SEQUENCE [LARGE SCALE GENOMIC DNA]</scope>
    <source>
        <strain evidence="1 2">NRRL B-59395</strain>
    </source>
</reference>
<sequence>MTYDGSFSLTDEVMAILSPVAERVARLRNPAVMLGDIDVLVAETAATLDQIAEIVAKREAAQRVAHLRSIEQRSTALGALLRTRPRIGAPAVTAGMLPSCEWMMLLSPTSDALEGPLSDLLGLPAPRVESGSPVTGRVDEGRRSRAVEDAFRGLDAAATAVTARLDRLEASEARIASRRLPRRATANSVLRDLGVASWAEQPSITTANRNSSVGGKP</sequence>
<accession>F1YEC0</accession>
<gene>
    <name evidence="1" type="ORF">SCNU_00205</name>
</gene>
<comment type="caution">
    <text evidence="1">The sequence shown here is derived from an EMBL/GenBank/DDBJ whole genome shotgun (WGS) entry which is preliminary data.</text>
</comment>
<organism evidence="1 2">
    <name type="scientific">Gordonia neofelifaecis NRRL B-59395</name>
    <dbReference type="NCBI Taxonomy" id="644548"/>
    <lineage>
        <taxon>Bacteria</taxon>
        <taxon>Bacillati</taxon>
        <taxon>Actinomycetota</taxon>
        <taxon>Actinomycetes</taxon>
        <taxon>Mycobacteriales</taxon>
        <taxon>Gordoniaceae</taxon>
        <taxon>Gordonia</taxon>
    </lineage>
</organism>
<name>F1YEC0_9ACTN</name>
<dbReference type="AlphaFoldDB" id="F1YEC0"/>
<protein>
    <submittedName>
        <fullName evidence="1">Uncharacterized protein</fullName>
    </submittedName>
</protein>
<dbReference type="Proteomes" id="UP000035065">
    <property type="component" value="Unassembled WGS sequence"/>
</dbReference>
<evidence type="ECO:0000313" key="1">
    <source>
        <dbReference type="EMBL" id="EGD56753.1"/>
    </source>
</evidence>
<dbReference type="EMBL" id="AEUD01000001">
    <property type="protein sequence ID" value="EGD56753.1"/>
    <property type="molecule type" value="Genomic_DNA"/>
</dbReference>
<proteinExistence type="predicted"/>
<keyword evidence="2" id="KW-1185">Reference proteome</keyword>
<evidence type="ECO:0000313" key="2">
    <source>
        <dbReference type="Proteomes" id="UP000035065"/>
    </source>
</evidence>